<reference evidence="1 2" key="1">
    <citation type="submission" date="2014-11" db="EMBL/GenBank/DDBJ databases">
        <title>Draft genome sequence of Kirrobacter mercurialis.</title>
        <authorList>
            <person name="Coil D.A."/>
            <person name="Eisen J.A."/>
        </authorList>
    </citation>
    <scope>NUCLEOTIDE SEQUENCE [LARGE SCALE GENOMIC DNA]</scope>
    <source>
        <strain evidence="1 2">Coronado</strain>
    </source>
</reference>
<dbReference type="AlphaFoldDB" id="A0A0B2BW89"/>
<evidence type="ECO:0000313" key="1">
    <source>
        <dbReference type="EMBL" id="KHL24202.1"/>
    </source>
</evidence>
<gene>
    <name evidence="1" type="ORF">PK98_14475</name>
</gene>
<comment type="caution">
    <text evidence="1">The sequence shown here is derived from an EMBL/GenBank/DDBJ whole genome shotgun (WGS) entry which is preliminary data.</text>
</comment>
<name>A0A0B2BW89_9SPHN</name>
<dbReference type="OrthoDB" id="7285254at2"/>
<evidence type="ECO:0008006" key="3">
    <source>
        <dbReference type="Google" id="ProtNLM"/>
    </source>
</evidence>
<keyword evidence="2" id="KW-1185">Reference proteome</keyword>
<protein>
    <recommendedName>
        <fullName evidence="3">DUF1173 domain-containing protein</fullName>
    </recommendedName>
</protein>
<sequence>MWLVTRDTNGLGKRFALPPALRAALVRWYTGSGSQDDHAASVSMVVTARENHKWIACDCLGDEARPPIMSPAYLSFQETYYLRRLTSRPPHKRSCPFYLPPAPDRIRERADDTLFEIEFPKGLFNAHKEAPEKLAQAPLDSEPDDRSRGVDIPRLARLLWMLLEAARTNVIQGLPSEGRPEFSIRDEMRKVWKAAQRFEIAPGICLADHLYTKATDYESLRVHARLREAAKKWPVGFAPQAFMLLEANAITGTDIETGLGTVTVRNRIQHTGIVRAQVEPPFLALVVVGEHSKREGYLPLRAYAQPVFKGNQFIPSDRADDRQLLERLTRFQYRMRAKGVQVAIKKPLFDIFHPSGNVRPDLVVAYMDWRTGEEADFAVQVLRETTSHYLERKLIERERIIEIRPALTITLDDIATDAILDKLEAMID</sequence>
<dbReference type="EMBL" id="JTDN01000003">
    <property type="protein sequence ID" value="KHL24202.1"/>
    <property type="molecule type" value="Genomic_DNA"/>
</dbReference>
<dbReference type="RefSeq" id="WP_039097782.1">
    <property type="nucleotide sequence ID" value="NZ_JTDN01000003.1"/>
</dbReference>
<dbReference type="Proteomes" id="UP000030988">
    <property type="component" value="Unassembled WGS sequence"/>
</dbReference>
<evidence type="ECO:0000313" key="2">
    <source>
        <dbReference type="Proteomes" id="UP000030988"/>
    </source>
</evidence>
<organism evidence="1 2">
    <name type="scientific">Croceibacterium mercuriale</name>
    <dbReference type="NCBI Taxonomy" id="1572751"/>
    <lineage>
        <taxon>Bacteria</taxon>
        <taxon>Pseudomonadati</taxon>
        <taxon>Pseudomonadota</taxon>
        <taxon>Alphaproteobacteria</taxon>
        <taxon>Sphingomonadales</taxon>
        <taxon>Erythrobacteraceae</taxon>
        <taxon>Croceibacterium</taxon>
    </lineage>
</organism>
<accession>A0A0B2BW89</accession>
<proteinExistence type="predicted"/>